<dbReference type="InParanoid" id="A0A2P6NR51"/>
<dbReference type="Proteomes" id="UP000241769">
    <property type="component" value="Unassembled WGS sequence"/>
</dbReference>
<evidence type="ECO:0000256" key="1">
    <source>
        <dbReference type="SAM" id="MobiDB-lite"/>
    </source>
</evidence>
<name>A0A2P6NR51_9EUKA</name>
<accession>A0A2P6NR51</accession>
<gene>
    <name evidence="2" type="ORF">PROFUN_05360</name>
</gene>
<feature type="region of interest" description="Disordered" evidence="1">
    <location>
        <begin position="1"/>
        <end position="48"/>
    </location>
</feature>
<dbReference type="EMBL" id="MDYQ01000031">
    <property type="protein sequence ID" value="PRP86441.1"/>
    <property type="molecule type" value="Genomic_DNA"/>
</dbReference>
<dbReference type="AlphaFoldDB" id="A0A2P6NR51"/>
<comment type="caution">
    <text evidence="2">The sequence shown here is derived from an EMBL/GenBank/DDBJ whole genome shotgun (WGS) entry which is preliminary data.</text>
</comment>
<organism evidence="2 3">
    <name type="scientific">Planoprotostelium fungivorum</name>
    <dbReference type="NCBI Taxonomy" id="1890364"/>
    <lineage>
        <taxon>Eukaryota</taxon>
        <taxon>Amoebozoa</taxon>
        <taxon>Evosea</taxon>
        <taxon>Variosea</taxon>
        <taxon>Cavosteliida</taxon>
        <taxon>Cavosteliaceae</taxon>
        <taxon>Planoprotostelium</taxon>
    </lineage>
</organism>
<evidence type="ECO:0000313" key="3">
    <source>
        <dbReference type="Proteomes" id="UP000241769"/>
    </source>
</evidence>
<keyword evidence="3" id="KW-1185">Reference proteome</keyword>
<sequence length="66" mass="7222">MKHYPHYAQTAATLRATPRRDSKPFPCTTSRSSHEDSPHQGADALRDRSTVVTSGSVCMYACPADV</sequence>
<protein>
    <submittedName>
        <fullName evidence="2">Uncharacterized protein</fullName>
    </submittedName>
</protein>
<proteinExistence type="predicted"/>
<reference evidence="2 3" key="1">
    <citation type="journal article" date="2018" name="Genome Biol. Evol.">
        <title>Multiple Roots of Fruiting Body Formation in Amoebozoa.</title>
        <authorList>
            <person name="Hillmann F."/>
            <person name="Forbes G."/>
            <person name="Novohradska S."/>
            <person name="Ferling I."/>
            <person name="Riege K."/>
            <person name="Groth M."/>
            <person name="Westermann M."/>
            <person name="Marz M."/>
            <person name="Spaller T."/>
            <person name="Winckler T."/>
            <person name="Schaap P."/>
            <person name="Glockner G."/>
        </authorList>
    </citation>
    <scope>NUCLEOTIDE SEQUENCE [LARGE SCALE GENOMIC DNA]</scope>
    <source>
        <strain evidence="2 3">Jena</strain>
    </source>
</reference>
<evidence type="ECO:0000313" key="2">
    <source>
        <dbReference type="EMBL" id="PRP86441.1"/>
    </source>
</evidence>
<feature type="compositionally biased region" description="Basic and acidic residues" evidence="1">
    <location>
        <begin position="32"/>
        <end position="48"/>
    </location>
</feature>